<proteinExistence type="predicted"/>
<dbReference type="AlphaFoldDB" id="A0A1E5CEM6"/>
<organism evidence="1 2">
    <name type="scientific">Enterovibrio norvegicus FF-454</name>
    <dbReference type="NCBI Taxonomy" id="1185651"/>
    <lineage>
        <taxon>Bacteria</taxon>
        <taxon>Pseudomonadati</taxon>
        <taxon>Pseudomonadota</taxon>
        <taxon>Gammaproteobacteria</taxon>
        <taxon>Vibrionales</taxon>
        <taxon>Vibrionaceae</taxon>
        <taxon>Enterovibrio</taxon>
    </lineage>
</organism>
<reference evidence="1 2" key="1">
    <citation type="journal article" date="2012" name="Science">
        <title>Ecological populations of bacteria act as socially cohesive units of antibiotic production and resistance.</title>
        <authorList>
            <person name="Cordero O.X."/>
            <person name="Wildschutte H."/>
            <person name="Kirkup B."/>
            <person name="Proehl S."/>
            <person name="Ngo L."/>
            <person name="Hussain F."/>
            <person name="Le Roux F."/>
            <person name="Mincer T."/>
            <person name="Polz M.F."/>
        </authorList>
    </citation>
    <scope>NUCLEOTIDE SEQUENCE [LARGE SCALE GENOMIC DNA]</scope>
    <source>
        <strain evidence="1 2">FF-454</strain>
    </source>
</reference>
<accession>A0A1E5CEM6</accession>
<dbReference type="EMBL" id="AJWN02000013">
    <property type="protein sequence ID" value="OEE63905.1"/>
    <property type="molecule type" value="Genomic_DNA"/>
</dbReference>
<comment type="caution">
    <text evidence="1">The sequence shown here is derived from an EMBL/GenBank/DDBJ whole genome shotgun (WGS) entry which is preliminary data.</text>
</comment>
<protein>
    <submittedName>
        <fullName evidence="1">Uncharacterized protein</fullName>
    </submittedName>
</protein>
<evidence type="ECO:0000313" key="1">
    <source>
        <dbReference type="EMBL" id="OEE63905.1"/>
    </source>
</evidence>
<dbReference type="Proteomes" id="UP000095039">
    <property type="component" value="Unassembled WGS sequence"/>
</dbReference>
<name>A0A1E5CEM6_9GAMM</name>
<gene>
    <name evidence="1" type="ORF">A1OK_18250</name>
</gene>
<keyword evidence="2" id="KW-1185">Reference proteome</keyword>
<sequence>MYGDYLSLLACDAILRKWFGRSGHSRVALSEIWFFREDEERKLVAKDICVGVNQFHAFAVLLKGTVFVDSDFSLEQA</sequence>
<evidence type="ECO:0000313" key="2">
    <source>
        <dbReference type="Proteomes" id="UP000095039"/>
    </source>
</evidence>